<keyword evidence="1" id="KW-1133">Transmembrane helix</keyword>
<feature type="transmembrane region" description="Helical" evidence="1">
    <location>
        <begin position="44"/>
        <end position="64"/>
    </location>
</feature>
<dbReference type="Pfam" id="PF14045">
    <property type="entry name" value="YIEGIA"/>
    <property type="match status" value="1"/>
</dbReference>
<keyword evidence="1" id="KW-0812">Transmembrane</keyword>
<dbReference type="RefSeq" id="WP_050353686.1">
    <property type="nucleotide sequence ID" value="NZ_LGSS01000001.1"/>
</dbReference>
<gene>
    <name evidence="2" type="ORF">CLPU_1c01140</name>
</gene>
<accession>A0A0L0WEQ5</accession>
<dbReference type="InterPro" id="IPR025918">
    <property type="entry name" value="YIEGIA"/>
</dbReference>
<evidence type="ECO:0008006" key="4">
    <source>
        <dbReference type="Google" id="ProtNLM"/>
    </source>
</evidence>
<dbReference type="STRING" id="1503.CLPU_1c01140"/>
<evidence type="ECO:0000256" key="1">
    <source>
        <dbReference type="SAM" id="Phobius"/>
    </source>
</evidence>
<dbReference type="PATRIC" id="fig|1503.3.peg.983"/>
<sequence length="296" mass="33721">MQEKGLLDLTIVLYILSGTTVGFVGRWLMLKSDIRQYPTYPNGYLIHLTTGFIASAIGAVAYPALLSKNYVAVTFLAIAIQQFRDIRKMEKESLTSMEKENYFPRGESYIDGIAKTFEARNYIVMISSLITTISIFLLREYIKNKFIIIGVSSVIGLTIIKLLRDYTKGHTIRDIADIEEATIEFRDKDNLYVGDIYVMNIGLSETRERIIENGIGIILKPKGENEKVILNHRGQRTAIIHECTRILGLERYVSTRKNFDNGEVALLIVPIIKDIELLKEIVRNVPILETLKKKEN</sequence>
<evidence type="ECO:0000313" key="2">
    <source>
        <dbReference type="EMBL" id="KNF09949.1"/>
    </source>
</evidence>
<reference evidence="3" key="1">
    <citation type="submission" date="2015-07" db="EMBL/GenBank/DDBJ databases">
        <title>Draft genome sequence of the purine-degrading Gottschalkia purinilyticum DSM 1384 (formerly Clostridium purinilyticum).</title>
        <authorList>
            <person name="Poehlein A."/>
            <person name="Schiel-Bengelsdorf B."/>
            <person name="Bengelsdorf F.R."/>
            <person name="Daniel R."/>
            <person name="Duerre P."/>
        </authorList>
    </citation>
    <scope>NUCLEOTIDE SEQUENCE [LARGE SCALE GENOMIC DNA]</scope>
    <source>
        <strain evidence="3">DSM 1384</strain>
    </source>
</reference>
<comment type="caution">
    <text evidence="2">The sequence shown here is derived from an EMBL/GenBank/DDBJ whole genome shotgun (WGS) entry which is preliminary data.</text>
</comment>
<dbReference type="EMBL" id="LGSS01000001">
    <property type="protein sequence ID" value="KNF09949.1"/>
    <property type="molecule type" value="Genomic_DNA"/>
</dbReference>
<dbReference type="AlphaFoldDB" id="A0A0L0WEQ5"/>
<keyword evidence="3" id="KW-1185">Reference proteome</keyword>
<organism evidence="2 3">
    <name type="scientific">Gottschalkia purinilytica</name>
    <name type="common">Clostridium purinilyticum</name>
    <dbReference type="NCBI Taxonomy" id="1503"/>
    <lineage>
        <taxon>Bacteria</taxon>
        <taxon>Bacillati</taxon>
        <taxon>Bacillota</taxon>
        <taxon>Tissierellia</taxon>
        <taxon>Tissierellales</taxon>
        <taxon>Gottschalkiaceae</taxon>
        <taxon>Gottschalkia</taxon>
    </lineage>
</organism>
<feature type="transmembrane region" description="Helical" evidence="1">
    <location>
        <begin position="122"/>
        <end position="139"/>
    </location>
</feature>
<keyword evidence="1" id="KW-0472">Membrane</keyword>
<name>A0A0L0WEQ5_GOTPU</name>
<feature type="transmembrane region" description="Helical" evidence="1">
    <location>
        <begin position="145"/>
        <end position="163"/>
    </location>
</feature>
<feature type="transmembrane region" description="Helical" evidence="1">
    <location>
        <begin position="6"/>
        <end position="24"/>
    </location>
</feature>
<dbReference type="OrthoDB" id="1846546at2"/>
<dbReference type="Proteomes" id="UP000037267">
    <property type="component" value="Unassembled WGS sequence"/>
</dbReference>
<proteinExistence type="predicted"/>
<evidence type="ECO:0000313" key="3">
    <source>
        <dbReference type="Proteomes" id="UP000037267"/>
    </source>
</evidence>
<protein>
    <recommendedName>
        <fullName evidence="4">YIEGIA protein</fullName>
    </recommendedName>
</protein>